<sequence length="78" mass="8932">MTGQPALLLPPGRGRGNGLRHAALPFDGNNMDVRDERHYPLVDGRSPHRHYPALYVRLLTPRHRESFRLTSNSRAKYT</sequence>
<evidence type="ECO:0000313" key="1">
    <source>
        <dbReference type="EMBL" id="MQW35831.1"/>
    </source>
</evidence>
<protein>
    <submittedName>
        <fullName evidence="1">Uncharacterized protein</fullName>
    </submittedName>
</protein>
<dbReference type="EMBL" id="WISR01000201">
    <property type="protein sequence ID" value="MQW35831.1"/>
    <property type="molecule type" value="Genomic_DNA"/>
</dbReference>
<reference evidence="1 2" key="1">
    <citation type="journal article" date="2013" name="Genome Biol.">
        <title>Comparative genomics of the core and accessory genomes of 48 Sinorhizobium strains comprising five genospecies.</title>
        <authorList>
            <person name="Sugawara M."/>
            <person name="Epstein B."/>
            <person name="Badgley B.D."/>
            <person name="Unno T."/>
            <person name="Xu L."/>
            <person name="Reese J."/>
            <person name="Gyaneshwar P."/>
            <person name="Denny R."/>
            <person name="Mudge J."/>
            <person name="Bharti A.K."/>
            <person name="Farmer A.D."/>
            <person name="May G.D."/>
            <person name="Woodward J.E."/>
            <person name="Medigue C."/>
            <person name="Vallenet D."/>
            <person name="Lajus A."/>
            <person name="Rouy Z."/>
            <person name="Martinez-Vaz B."/>
            <person name="Tiffin P."/>
            <person name="Young N.D."/>
            <person name="Sadowsky M.J."/>
        </authorList>
    </citation>
    <scope>NUCLEOTIDE SEQUENCE [LARGE SCALE GENOMIC DNA]</scope>
    <source>
        <strain evidence="1 2">N6B1</strain>
    </source>
</reference>
<name>A0AAW9TTK0_RHIML</name>
<proteinExistence type="predicted"/>
<organism evidence="1 2">
    <name type="scientific">Rhizobium meliloti</name>
    <name type="common">Ensifer meliloti</name>
    <name type="synonym">Sinorhizobium meliloti</name>
    <dbReference type="NCBI Taxonomy" id="382"/>
    <lineage>
        <taxon>Bacteria</taxon>
        <taxon>Pseudomonadati</taxon>
        <taxon>Pseudomonadota</taxon>
        <taxon>Alphaproteobacteria</taxon>
        <taxon>Hyphomicrobiales</taxon>
        <taxon>Rhizobiaceae</taxon>
        <taxon>Sinorhizobium/Ensifer group</taxon>
        <taxon>Sinorhizobium</taxon>
    </lineage>
</organism>
<accession>A0AAW9TTK0</accession>
<comment type="caution">
    <text evidence="1">The sequence shown here is derived from an EMBL/GenBank/DDBJ whole genome shotgun (WGS) entry which is preliminary data.</text>
</comment>
<dbReference type="Proteomes" id="UP000429484">
    <property type="component" value="Unassembled WGS sequence"/>
</dbReference>
<evidence type="ECO:0000313" key="2">
    <source>
        <dbReference type="Proteomes" id="UP000429484"/>
    </source>
</evidence>
<dbReference type="AlphaFoldDB" id="A0AAW9TTK0"/>
<gene>
    <name evidence="1" type="ORF">GHK53_24440</name>
</gene>